<keyword evidence="2" id="KW-1185">Reference proteome</keyword>
<comment type="caution">
    <text evidence="1">The sequence shown here is derived from an EMBL/GenBank/DDBJ whole genome shotgun (WGS) entry which is preliminary data.</text>
</comment>
<evidence type="ECO:0000313" key="1">
    <source>
        <dbReference type="EMBL" id="KAH7837825.1"/>
    </source>
</evidence>
<organism evidence="1 2">
    <name type="scientific">Vaccinium darrowii</name>
    <dbReference type="NCBI Taxonomy" id="229202"/>
    <lineage>
        <taxon>Eukaryota</taxon>
        <taxon>Viridiplantae</taxon>
        <taxon>Streptophyta</taxon>
        <taxon>Embryophyta</taxon>
        <taxon>Tracheophyta</taxon>
        <taxon>Spermatophyta</taxon>
        <taxon>Magnoliopsida</taxon>
        <taxon>eudicotyledons</taxon>
        <taxon>Gunneridae</taxon>
        <taxon>Pentapetalae</taxon>
        <taxon>asterids</taxon>
        <taxon>Ericales</taxon>
        <taxon>Ericaceae</taxon>
        <taxon>Vaccinioideae</taxon>
        <taxon>Vaccinieae</taxon>
        <taxon>Vaccinium</taxon>
    </lineage>
</organism>
<name>A0ACB7XBA9_9ERIC</name>
<gene>
    <name evidence="1" type="ORF">Vadar_018474</name>
</gene>
<dbReference type="Proteomes" id="UP000828048">
    <property type="component" value="Chromosome 6"/>
</dbReference>
<sequence>MAGFARAKRVTDPLDDKVKALIVGKARHEPVYVSSGSEHGPENDDGDDHEHSPCLSILIHNFLEDDVVVGGGGGGGGELPDYESDSERDPSIPDPTDVIEELVQRSVAINTDSIRNALSAHVSNAMTACTYSSVKPNKSVLRRAVMASLRELGYNAATCKTKWESSGGLTAGHYEFIDVVVQSDSAAGQFHRYFIDIDFVAEFEIARPSNQYSRLLETLPRVFVGRNEELKQVVKVMSDAAKRSLKSRGLSLPPWKKNRFMQNKWFGPYRRTANVIPAVLTTAQPSFAVKCRSVGFDAVNRRLLFPATTRTK</sequence>
<protein>
    <submittedName>
        <fullName evidence="1">Uncharacterized protein</fullName>
    </submittedName>
</protein>
<accession>A0ACB7XBA9</accession>
<proteinExistence type="predicted"/>
<evidence type="ECO:0000313" key="2">
    <source>
        <dbReference type="Proteomes" id="UP000828048"/>
    </source>
</evidence>
<reference evidence="1 2" key="1">
    <citation type="journal article" date="2021" name="Hortic Res">
        <title>High-quality reference genome and annotation aids understanding of berry development for evergreen blueberry (Vaccinium darrowii).</title>
        <authorList>
            <person name="Yu J."/>
            <person name="Hulse-Kemp A.M."/>
            <person name="Babiker E."/>
            <person name="Staton M."/>
        </authorList>
    </citation>
    <scope>NUCLEOTIDE SEQUENCE [LARGE SCALE GENOMIC DNA]</scope>
    <source>
        <strain evidence="2">cv. NJ 8807/NJ 8810</strain>
        <tissue evidence="1">Young leaf</tissue>
    </source>
</reference>
<dbReference type="EMBL" id="CM037156">
    <property type="protein sequence ID" value="KAH7837825.1"/>
    <property type="molecule type" value="Genomic_DNA"/>
</dbReference>